<accession>A0A7G9FJ83</accession>
<reference evidence="3 4" key="1">
    <citation type="submission" date="2020-08" db="EMBL/GenBank/DDBJ databases">
        <authorList>
            <person name="Liu C."/>
            <person name="Sun Q."/>
        </authorList>
    </citation>
    <scope>NUCLEOTIDE SEQUENCE [LARGE SCALE GENOMIC DNA]</scope>
    <source>
        <strain evidence="3 4">NSJ-4</strain>
    </source>
</reference>
<keyword evidence="2" id="KW-1133">Transmembrane helix</keyword>
<evidence type="ECO:0000256" key="1">
    <source>
        <dbReference type="SAM" id="MobiDB-lite"/>
    </source>
</evidence>
<keyword evidence="4" id="KW-1185">Reference proteome</keyword>
<dbReference type="EMBL" id="CP060632">
    <property type="protein sequence ID" value="QNL98614.1"/>
    <property type="molecule type" value="Genomic_DNA"/>
</dbReference>
<evidence type="ECO:0000256" key="2">
    <source>
        <dbReference type="SAM" id="Phobius"/>
    </source>
</evidence>
<protein>
    <recommendedName>
        <fullName evidence="5">DUF2953 domain-containing protein</fullName>
    </recommendedName>
</protein>
<proteinExistence type="predicted"/>
<dbReference type="Proteomes" id="UP000515819">
    <property type="component" value="Chromosome"/>
</dbReference>
<name>A0A7G9FJ83_9FIRM</name>
<dbReference type="AlphaFoldDB" id="A0A7G9FJ83"/>
<evidence type="ECO:0000313" key="4">
    <source>
        <dbReference type="Proteomes" id="UP000515819"/>
    </source>
</evidence>
<evidence type="ECO:0000313" key="3">
    <source>
        <dbReference type="EMBL" id="QNL98614.1"/>
    </source>
</evidence>
<dbReference type="RefSeq" id="WP_118373345.1">
    <property type="nucleotide sequence ID" value="NZ_CP060632.1"/>
</dbReference>
<feature type="transmembrane region" description="Helical" evidence="2">
    <location>
        <begin position="7"/>
        <end position="32"/>
    </location>
</feature>
<evidence type="ECO:0008006" key="5">
    <source>
        <dbReference type="Google" id="ProtNLM"/>
    </source>
</evidence>
<dbReference type="KEGG" id="wcp:H9Q76_07555"/>
<keyword evidence="2" id="KW-0812">Transmembrane</keyword>
<keyword evidence="2" id="KW-0472">Membrane</keyword>
<organism evidence="3 4">
    <name type="scientific">Wujia chipingensis</name>
    <dbReference type="NCBI Taxonomy" id="2763670"/>
    <lineage>
        <taxon>Bacteria</taxon>
        <taxon>Bacillati</taxon>
        <taxon>Bacillota</taxon>
        <taxon>Clostridia</taxon>
        <taxon>Lachnospirales</taxon>
        <taxon>Lachnospiraceae</taxon>
        <taxon>Wujia</taxon>
    </lineage>
</organism>
<sequence>MLHVLLLILKIIGWILLGIIGLLLLLVMLILFCPIRYQADISYQGGKTLQAKAKVRYLILSVRVLYDQSREKDKLKQEIRLLWFRLGKKKAEEAEREVEHLADEGFDDAWDDIDVDEDDDAICEKPVKRKDSIENSSQKIISESEKTDESDGTITEIPTIPLPETDINEDDIETKTEEAPEHEIFDLDEPDNLSEEEKKQSGRLKILCRKVWEKIKKVWTFVINHTPGKVAERVTDKIEKKTATAKKKLRRLQKFWNLSCTVKTREYLKKYIPRTLKHILPRKVKGYVHYGMDEPYKTGQVTGYLSLLPFVYQKGLSMQPDFEQKVLELDVKLKGRIRLGYLLRIVLNINIWRTLKVAKKVMNQ</sequence>
<feature type="region of interest" description="Disordered" evidence="1">
    <location>
        <begin position="134"/>
        <end position="167"/>
    </location>
</feature>
<gene>
    <name evidence="3" type="ORF">H9Q76_07555</name>
</gene>